<gene>
    <name evidence="12" type="ORF">RBB77_16740</name>
</gene>
<evidence type="ECO:0000256" key="4">
    <source>
        <dbReference type="ARBA" id="ARBA00022475"/>
    </source>
</evidence>
<evidence type="ECO:0000256" key="10">
    <source>
        <dbReference type="SAM" id="SignalP"/>
    </source>
</evidence>
<keyword evidence="7" id="KW-0653">Protein transport</keyword>
<dbReference type="Pfam" id="PF03544">
    <property type="entry name" value="TonB_C"/>
    <property type="match status" value="2"/>
</dbReference>
<protein>
    <submittedName>
        <fullName evidence="12">Energy transducer TonB</fullName>
    </submittedName>
</protein>
<accession>A0AAU7ZLI8</accession>
<evidence type="ECO:0000256" key="5">
    <source>
        <dbReference type="ARBA" id="ARBA00022519"/>
    </source>
</evidence>
<dbReference type="AlphaFoldDB" id="A0AAU7ZLI8"/>
<dbReference type="Gene3D" id="3.30.1150.10">
    <property type="match status" value="1"/>
</dbReference>
<reference evidence="12" key="2">
    <citation type="journal article" date="2024" name="Environ. Microbiol.">
        <title>Genome analysis and description of Tunturibacter gen. nov. expands the diversity of Terriglobia in tundra soils.</title>
        <authorList>
            <person name="Messyasz A."/>
            <person name="Mannisto M.K."/>
            <person name="Kerkhof L.J."/>
            <person name="Haggblom M.M."/>
        </authorList>
    </citation>
    <scope>NUCLEOTIDE SEQUENCE</scope>
    <source>
        <strain evidence="12">X5P6</strain>
    </source>
</reference>
<comment type="subcellular location">
    <subcellularLocation>
        <location evidence="1">Cell inner membrane</location>
        <topology evidence="1">Single-pass membrane protein</topology>
        <orientation evidence="1">Periplasmic side</orientation>
    </subcellularLocation>
</comment>
<dbReference type="PANTHER" id="PTHR33446">
    <property type="entry name" value="PROTEIN TONB-RELATED"/>
    <property type="match status" value="1"/>
</dbReference>
<dbReference type="InterPro" id="IPR051045">
    <property type="entry name" value="TonB-dependent_transducer"/>
</dbReference>
<organism evidence="12">
    <name type="scientific">Tunturiibacter psychrotolerans</name>
    <dbReference type="NCBI Taxonomy" id="3069686"/>
    <lineage>
        <taxon>Bacteria</taxon>
        <taxon>Pseudomonadati</taxon>
        <taxon>Acidobacteriota</taxon>
        <taxon>Terriglobia</taxon>
        <taxon>Terriglobales</taxon>
        <taxon>Acidobacteriaceae</taxon>
        <taxon>Tunturiibacter</taxon>
    </lineage>
</organism>
<feature type="signal peptide" evidence="10">
    <location>
        <begin position="1"/>
        <end position="28"/>
    </location>
</feature>
<dbReference type="InterPro" id="IPR037682">
    <property type="entry name" value="TonB_C"/>
</dbReference>
<keyword evidence="8" id="KW-1133">Transmembrane helix</keyword>
<keyword evidence="5" id="KW-0997">Cell inner membrane</keyword>
<evidence type="ECO:0000256" key="2">
    <source>
        <dbReference type="ARBA" id="ARBA00006555"/>
    </source>
</evidence>
<dbReference type="GO" id="GO:0005886">
    <property type="term" value="C:plasma membrane"/>
    <property type="evidence" value="ECO:0007669"/>
    <property type="project" value="UniProtKB-SubCell"/>
</dbReference>
<dbReference type="GO" id="GO:0015031">
    <property type="term" value="P:protein transport"/>
    <property type="evidence" value="ECO:0007669"/>
    <property type="project" value="UniProtKB-KW"/>
</dbReference>
<dbReference type="RefSeq" id="WP_353062926.1">
    <property type="nucleotide sequence ID" value="NZ_CP132942.1"/>
</dbReference>
<dbReference type="SUPFAM" id="SSF74653">
    <property type="entry name" value="TolA/TonB C-terminal domain"/>
    <property type="match status" value="1"/>
</dbReference>
<evidence type="ECO:0000259" key="11">
    <source>
        <dbReference type="Pfam" id="PF03544"/>
    </source>
</evidence>
<reference evidence="12" key="1">
    <citation type="submission" date="2023-08" db="EMBL/GenBank/DDBJ databases">
        <authorList>
            <person name="Messyasz A."/>
            <person name="Mannisto M.K."/>
            <person name="Kerkhof L.J."/>
            <person name="Haggblom M."/>
        </authorList>
    </citation>
    <scope>NUCLEOTIDE SEQUENCE</scope>
    <source>
        <strain evidence="12">X5P6</strain>
    </source>
</reference>
<keyword evidence="9" id="KW-0472">Membrane</keyword>
<keyword evidence="3" id="KW-0813">Transport</keyword>
<sequence length="155" mass="16648">MNHLFMPRSLRSIVSLAAFSLLPFLALAQSESSQENVPAITSKTDGIEVTKVGKDVSPPVLIHSSEPKLPKEARKAKLGGQVTLKCYVEPDGTTSNVHITDSKIQGANGPADESIVKKLEDSAIDAVKSYRLKPAMKNGQPVRVELNIVVNFKAG</sequence>
<dbReference type="InterPro" id="IPR006260">
    <property type="entry name" value="TonB/TolA_C"/>
</dbReference>
<dbReference type="KEGG" id="tpsc:RBB77_16740"/>
<feature type="domain" description="TonB C-terminal" evidence="11">
    <location>
        <begin position="117"/>
        <end position="153"/>
    </location>
</feature>
<proteinExistence type="inferred from homology"/>
<evidence type="ECO:0000313" key="12">
    <source>
        <dbReference type="EMBL" id="XCB32082.1"/>
    </source>
</evidence>
<evidence type="ECO:0000256" key="7">
    <source>
        <dbReference type="ARBA" id="ARBA00022927"/>
    </source>
</evidence>
<keyword evidence="10" id="KW-0732">Signal</keyword>
<evidence type="ECO:0000256" key="6">
    <source>
        <dbReference type="ARBA" id="ARBA00022692"/>
    </source>
</evidence>
<name>A0AAU7ZLI8_9BACT</name>
<dbReference type="GO" id="GO:0055085">
    <property type="term" value="P:transmembrane transport"/>
    <property type="evidence" value="ECO:0007669"/>
    <property type="project" value="InterPro"/>
</dbReference>
<comment type="similarity">
    <text evidence="2">Belongs to the TonB family.</text>
</comment>
<feature type="chain" id="PRO_5043459473" evidence="10">
    <location>
        <begin position="29"/>
        <end position="155"/>
    </location>
</feature>
<keyword evidence="6" id="KW-0812">Transmembrane</keyword>
<evidence type="ECO:0000256" key="8">
    <source>
        <dbReference type="ARBA" id="ARBA00022989"/>
    </source>
</evidence>
<evidence type="ECO:0000256" key="1">
    <source>
        <dbReference type="ARBA" id="ARBA00004383"/>
    </source>
</evidence>
<dbReference type="NCBIfam" id="TIGR01352">
    <property type="entry name" value="tonB_Cterm"/>
    <property type="match status" value="1"/>
</dbReference>
<dbReference type="EMBL" id="CP132942">
    <property type="protein sequence ID" value="XCB32082.1"/>
    <property type="molecule type" value="Genomic_DNA"/>
</dbReference>
<evidence type="ECO:0000256" key="3">
    <source>
        <dbReference type="ARBA" id="ARBA00022448"/>
    </source>
</evidence>
<keyword evidence="4" id="KW-1003">Cell membrane</keyword>
<feature type="domain" description="TonB C-terminal" evidence="11">
    <location>
        <begin position="66"/>
        <end position="103"/>
    </location>
</feature>
<evidence type="ECO:0000256" key="9">
    <source>
        <dbReference type="ARBA" id="ARBA00023136"/>
    </source>
</evidence>